<protein>
    <submittedName>
        <fullName evidence="1">Sarcosine oxidase subunit delta</fullName>
        <ecNumber evidence="1">1.5.3.1</ecNumber>
    </submittedName>
</protein>
<sequence>MLTLTCPCCGVSGEETEFAPGGEAHLKRFGPGSSDEDFRDYLFQRQNPRGVHFERWRHAFGCGKWFHAARCTQTLEVFGTYPGQTSTPTPDIIAAIKARRPEWEPQA</sequence>
<keyword evidence="1" id="KW-0560">Oxidoreductase</keyword>
<dbReference type="GO" id="GO:0046653">
    <property type="term" value="P:tetrahydrofolate metabolic process"/>
    <property type="evidence" value="ECO:0007669"/>
    <property type="project" value="InterPro"/>
</dbReference>
<dbReference type="AlphaFoldDB" id="A0A840X040"/>
<keyword evidence="2" id="KW-1185">Reference proteome</keyword>
<dbReference type="EC" id="1.5.3.1" evidence="1"/>
<dbReference type="Proteomes" id="UP000553766">
    <property type="component" value="Unassembled WGS sequence"/>
</dbReference>
<dbReference type="InterPro" id="IPR006279">
    <property type="entry name" value="SoxD"/>
</dbReference>
<comment type="caution">
    <text evidence="1">The sequence shown here is derived from an EMBL/GenBank/DDBJ whole genome shotgun (WGS) entry which is preliminary data.</text>
</comment>
<dbReference type="Pfam" id="PF04267">
    <property type="entry name" value="SoxD"/>
    <property type="match status" value="1"/>
</dbReference>
<accession>A0A840X040</accession>
<organism evidence="1 2">
    <name type="scientific">Rubricella aquisinus</name>
    <dbReference type="NCBI Taxonomy" id="2028108"/>
    <lineage>
        <taxon>Bacteria</taxon>
        <taxon>Pseudomonadati</taxon>
        <taxon>Pseudomonadota</taxon>
        <taxon>Alphaproteobacteria</taxon>
        <taxon>Rhodobacterales</taxon>
        <taxon>Paracoccaceae</taxon>
        <taxon>Rubricella</taxon>
    </lineage>
</organism>
<reference evidence="1 2" key="1">
    <citation type="submission" date="2020-08" db="EMBL/GenBank/DDBJ databases">
        <title>Genomic Encyclopedia of Type Strains, Phase IV (KMG-IV): sequencing the most valuable type-strain genomes for metagenomic binning, comparative biology and taxonomic classification.</title>
        <authorList>
            <person name="Goeker M."/>
        </authorList>
    </citation>
    <scope>NUCLEOTIDE SEQUENCE [LARGE SCALE GENOMIC DNA]</scope>
    <source>
        <strain evidence="1 2">DSM 103377</strain>
    </source>
</reference>
<evidence type="ECO:0000313" key="2">
    <source>
        <dbReference type="Proteomes" id="UP000553766"/>
    </source>
</evidence>
<name>A0A840X040_9RHOB</name>
<dbReference type="GO" id="GO:0008115">
    <property type="term" value="F:sarcosine oxidase activity"/>
    <property type="evidence" value="ECO:0007669"/>
    <property type="project" value="UniProtKB-EC"/>
</dbReference>
<dbReference type="RefSeq" id="WP_184009670.1">
    <property type="nucleotide sequence ID" value="NZ_JACIJS010000003.1"/>
</dbReference>
<evidence type="ECO:0000313" key="1">
    <source>
        <dbReference type="EMBL" id="MBB5515266.1"/>
    </source>
</evidence>
<gene>
    <name evidence="1" type="ORF">FHS89_001276</name>
</gene>
<dbReference type="Gene3D" id="3.30.2270.10">
    <property type="entry name" value="Folate-binding superfamily"/>
    <property type="match status" value="1"/>
</dbReference>
<dbReference type="InterPro" id="IPR038561">
    <property type="entry name" value="SoxD_sf"/>
</dbReference>
<proteinExistence type="predicted"/>
<dbReference type="EMBL" id="JACIJS010000003">
    <property type="protein sequence ID" value="MBB5515266.1"/>
    <property type="molecule type" value="Genomic_DNA"/>
</dbReference>